<protein>
    <submittedName>
        <fullName evidence="1">Uncharacterized protein</fullName>
    </submittedName>
</protein>
<reference evidence="2" key="2">
    <citation type="submission" date="2015-01" db="EMBL/GenBank/DDBJ databases">
        <title>Evolutionary Origins and Diversification of the Mycorrhizal Mutualists.</title>
        <authorList>
            <consortium name="DOE Joint Genome Institute"/>
            <consortium name="Mycorrhizal Genomics Consortium"/>
            <person name="Kohler A."/>
            <person name="Kuo A."/>
            <person name="Nagy L.G."/>
            <person name="Floudas D."/>
            <person name="Copeland A."/>
            <person name="Barry K.W."/>
            <person name="Cichocki N."/>
            <person name="Veneault-Fourrey C."/>
            <person name="LaButti K."/>
            <person name="Lindquist E.A."/>
            <person name="Lipzen A."/>
            <person name="Lundell T."/>
            <person name="Morin E."/>
            <person name="Murat C."/>
            <person name="Riley R."/>
            <person name="Ohm R."/>
            <person name="Sun H."/>
            <person name="Tunlid A."/>
            <person name="Henrissat B."/>
            <person name="Grigoriev I.V."/>
            <person name="Hibbett D.S."/>
            <person name="Martin F."/>
        </authorList>
    </citation>
    <scope>NUCLEOTIDE SEQUENCE [LARGE SCALE GENOMIC DNA]</scope>
    <source>
        <strain evidence="2">LaAM-08-1</strain>
    </source>
</reference>
<sequence>MRVIGWRLRGSRCGDWGGKAHVNAVLAEDILDYAVLFSEIAYFEREMYAEAKPIYELLGADPVQYLFYIPLQTAACIKLLEELREAAEVYEHI</sequence>
<reference evidence="1 2" key="1">
    <citation type="submission" date="2014-04" db="EMBL/GenBank/DDBJ databases">
        <authorList>
            <consortium name="DOE Joint Genome Institute"/>
            <person name="Kuo A."/>
            <person name="Kohler A."/>
            <person name="Nagy L.G."/>
            <person name="Floudas D."/>
            <person name="Copeland A."/>
            <person name="Barry K.W."/>
            <person name="Cichocki N."/>
            <person name="Veneault-Fourrey C."/>
            <person name="LaButti K."/>
            <person name="Lindquist E.A."/>
            <person name="Lipzen A."/>
            <person name="Lundell T."/>
            <person name="Morin E."/>
            <person name="Murat C."/>
            <person name="Sun H."/>
            <person name="Tunlid A."/>
            <person name="Henrissat B."/>
            <person name="Grigoriev I.V."/>
            <person name="Hibbett D.S."/>
            <person name="Martin F."/>
            <person name="Nordberg H.P."/>
            <person name="Cantor M.N."/>
            <person name="Hua S.X."/>
        </authorList>
    </citation>
    <scope>NUCLEOTIDE SEQUENCE [LARGE SCALE GENOMIC DNA]</scope>
    <source>
        <strain evidence="1 2">LaAM-08-1</strain>
    </source>
</reference>
<name>A0A0C9X5A8_9AGAR</name>
<dbReference type="EMBL" id="KN838881">
    <property type="protein sequence ID" value="KIJ92826.1"/>
    <property type="molecule type" value="Genomic_DNA"/>
</dbReference>
<organism evidence="1 2">
    <name type="scientific">Laccaria amethystina LaAM-08-1</name>
    <dbReference type="NCBI Taxonomy" id="1095629"/>
    <lineage>
        <taxon>Eukaryota</taxon>
        <taxon>Fungi</taxon>
        <taxon>Dikarya</taxon>
        <taxon>Basidiomycota</taxon>
        <taxon>Agaricomycotina</taxon>
        <taxon>Agaricomycetes</taxon>
        <taxon>Agaricomycetidae</taxon>
        <taxon>Agaricales</taxon>
        <taxon>Agaricineae</taxon>
        <taxon>Hydnangiaceae</taxon>
        <taxon>Laccaria</taxon>
    </lineage>
</organism>
<dbReference type="AlphaFoldDB" id="A0A0C9X5A8"/>
<dbReference type="Proteomes" id="UP000054477">
    <property type="component" value="Unassembled WGS sequence"/>
</dbReference>
<accession>A0A0C9X5A8</accession>
<evidence type="ECO:0000313" key="1">
    <source>
        <dbReference type="EMBL" id="KIJ92826.1"/>
    </source>
</evidence>
<evidence type="ECO:0000313" key="2">
    <source>
        <dbReference type="Proteomes" id="UP000054477"/>
    </source>
</evidence>
<keyword evidence="2" id="KW-1185">Reference proteome</keyword>
<dbReference type="STRING" id="1095629.A0A0C9X5A8"/>
<dbReference type="OrthoDB" id="3050202at2759"/>
<gene>
    <name evidence="1" type="ORF">K443DRAFT_420281</name>
</gene>
<dbReference type="HOGENOM" id="CLU_2400027_0_0_1"/>
<proteinExistence type="predicted"/>